<dbReference type="PANTHER" id="PTHR46566">
    <property type="entry name" value="1-PHOSPHOFRUCTOKINASE-RELATED"/>
    <property type="match status" value="1"/>
</dbReference>
<evidence type="ECO:0000256" key="1">
    <source>
        <dbReference type="ARBA" id="ARBA00010688"/>
    </source>
</evidence>
<dbReference type="GO" id="GO:0005524">
    <property type="term" value="F:ATP binding"/>
    <property type="evidence" value="ECO:0007669"/>
    <property type="project" value="UniProtKB-KW"/>
</dbReference>
<gene>
    <name evidence="8" type="ORF">Q4535_12450</name>
</gene>
<evidence type="ECO:0000256" key="5">
    <source>
        <dbReference type="ARBA" id="ARBA00022840"/>
    </source>
</evidence>
<dbReference type="InterPro" id="IPR002173">
    <property type="entry name" value="Carboh/pur_kinase_PfkB_CS"/>
</dbReference>
<comment type="similarity">
    <text evidence="1 6">Belongs to the carbohydrate kinase PfkB family.</text>
</comment>
<accession>A0AAP4WZ83</accession>
<keyword evidence="4" id="KW-0418">Kinase</keyword>
<proteinExistence type="inferred from homology"/>
<evidence type="ECO:0000256" key="2">
    <source>
        <dbReference type="ARBA" id="ARBA00022679"/>
    </source>
</evidence>
<dbReference type="CDD" id="cd01164">
    <property type="entry name" value="FruK_PfkB_like"/>
    <property type="match status" value="1"/>
</dbReference>
<protein>
    <recommendedName>
        <fullName evidence="6">Phosphofructokinase</fullName>
    </recommendedName>
</protein>
<dbReference type="Pfam" id="PF00294">
    <property type="entry name" value="PfkB"/>
    <property type="match status" value="1"/>
</dbReference>
<dbReference type="GO" id="GO:0044281">
    <property type="term" value="P:small molecule metabolic process"/>
    <property type="evidence" value="ECO:0007669"/>
    <property type="project" value="UniProtKB-ARBA"/>
</dbReference>
<dbReference type="InterPro" id="IPR029056">
    <property type="entry name" value="Ribokinase-like"/>
</dbReference>
<dbReference type="InterPro" id="IPR017583">
    <property type="entry name" value="Tagatose/fructose_Pkinase"/>
</dbReference>
<dbReference type="Gene3D" id="3.40.1190.20">
    <property type="match status" value="1"/>
</dbReference>
<comment type="caution">
    <text evidence="8">The sequence shown here is derived from an EMBL/GenBank/DDBJ whole genome shotgun (WGS) entry which is preliminary data.</text>
</comment>
<sequence>MSDNTTRQAADCPVLCVTLNPALDMTIGLDSLVPGKVNRARSHHLEAAGKGINVARVLATLGHPVTLSGFLGADNQADFEAAFAEWGLSDAFERVAGATRINVKLGEASGRVTDINGAGMQVDEAAFTRLEARIDDWIDRQQAEGSPERCAVVIAGSLPPGVSSEQLASLVQRVRARRIACWLDTSGTALEAGLAVPPSGVKPNEQELALWAGEPLESDAARQRALASLVEHGIEQALISAGPEGVLWASPGAETLRARPPRMRVVSTVCAGDTLLAAMLHGVLCHPTPTAAMRERILRHATALSAEAVTHPGPGNPAAPELETLQQHTSIETLASAEVATAGEPRP</sequence>
<dbReference type="EMBL" id="JAUORK010000017">
    <property type="protein sequence ID" value="MDO6672924.1"/>
    <property type="molecule type" value="Genomic_DNA"/>
</dbReference>
<dbReference type="NCBIfam" id="TIGR03168">
    <property type="entry name" value="1-PFK"/>
    <property type="match status" value="1"/>
</dbReference>
<name>A0AAP4WZ83_9GAMM</name>
<dbReference type="GO" id="GO:0016052">
    <property type="term" value="P:carbohydrate catabolic process"/>
    <property type="evidence" value="ECO:0007669"/>
    <property type="project" value="UniProtKB-ARBA"/>
</dbReference>
<evidence type="ECO:0000259" key="7">
    <source>
        <dbReference type="Pfam" id="PF00294"/>
    </source>
</evidence>
<dbReference type="PANTHER" id="PTHR46566:SF5">
    <property type="entry name" value="1-PHOSPHOFRUCTOKINASE"/>
    <property type="match status" value="1"/>
</dbReference>
<keyword evidence="5" id="KW-0067">ATP-binding</keyword>
<dbReference type="Proteomes" id="UP001170481">
    <property type="component" value="Unassembled WGS sequence"/>
</dbReference>
<dbReference type="SUPFAM" id="SSF53613">
    <property type="entry name" value="Ribokinase-like"/>
    <property type="match status" value="1"/>
</dbReference>
<organism evidence="8 9">
    <name type="scientific">Cobetia amphilecti</name>
    <dbReference type="NCBI Taxonomy" id="1055104"/>
    <lineage>
        <taxon>Bacteria</taxon>
        <taxon>Pseudomonadati</taxon>
        <taxon>Pseudomonadota</taxon>
        <taxon>Gammaproteobacteria</taxon>
        <taxon>Oceanospirillales</taxon>
        <taxon>Halomonadaceae</taxon>
        <taxon>Cobetia</taxon>
    </lineage>
</organism>
<dbReference type="GO" id="GO:0005829">
    <property type="term" value="C:cytosol"/>
    <property type="evidence" value="ECO:0007669"/>
    <property type="project" value="TreeGrafter"/>
</dbReference>
<feature type="domain" description="Carbohydrate kinase PfkB" evidence="7">
    <location>
        <begin position="26"/>
        <end position="317"/>
    </location>
</feature>
<dbReference type="FunFam" id="3.40.1190.20:FF:000001">
    <property type="entry name" value="Phosphofructokinase"/>
    <property type="match status" value="1"/>
</dbReference>
<evidence type="ECO:0000256" key="3">
    <source>
        <dbReference type="ARBA" id="ARBA00022741"/>
    </source>
</evidence>
<evidence type="ECO:0000256" key="4">
    <source>
        <dbReference type="ARBA" id="ARBA00022777"/>
    </source>
</evidence>
<dbReference type="AlphaFoldDB" id="A0AAP4WZ83"/>
<dbReference type="InterPro" id="IPR011611">
    <property type="entry name" value="PfkB_dom"/>
</dbReference>
<dbReference type="RefSeq" id="WP_303594539.1">
    <property type="nucleotide sequence ID" value="NZ_JAUORK010000017.1"/>
</dbReference>
<dbReference type="PIRSF" id="PIRSF000535">
    <property type="entry name" value="1PFK/6PFK/LacC"/>
    <property type="match status" value="1"/>
</dbReference>
<dbReference type="PROSITE" id="PS00583">
    <property type="entry name" value="PFKB_KINASES_1"/>
    <property type="match status" value="1"/>
</dbReference>
<dbReference type="GO" id="GO:0008443">
    <property type="term" value="F:phosphofructokinase activity"/>
    <property type="evidence" value="ECO:0007669"/>
    <property type="project" value="TreeGrafter"/>
</dbReference>
<evidence type="ECO:0000256" key="6">
    <source>
        <dbReference type="PIRNR" id="PIRNR000535"/>
    </source>
</evidence>
<evidence type="ECO:0000313" key="8">
    <source>
        <dbReference type="EMBL" id="MDO6672924.1"/>
    </source>
</evidence>
<keyword evidence="2 6" id="KW-0808">Transferase</keyword>
<keyword evidence="3" id="KW-0547">Nucleotide-binding</keyword>
<evidence type="ECO:0000313" key="9">
    <source>
        <dbReference type="Proteomes" id="UP001170481"/>
    </source>
</evidence>
<reference evidence="8" key="1">
    <citation type="submission" date="2023-07" db="EMBL/GenBank/DDBJ databases">
        <title>Genome content predicts the carbon catabolic preferences of heterotrophic bacteria.</title>
        <authorList>
            <person name="Gralka M."/>
        </authorList>
    </citation>
    <scope>NUCLEOTIDE SEQUENCE</scope>
    <source>
        <strain evidence="8">C2R13</strain>
    </source>
</reference>